<evidence type="ECO:0000313" key="2">
    <source>
        <dbReference type="EMBL" id="MBB6715794.1"/>
    </source>
</evidence>
<dbReference type="PANTHER" id="PTHR45398">
    <property type="match status" value="1"/>
</dbReference>
<dbReference type="Proteomes" id="UP000585258">
    <property type="component" value="Unassembled WGS sequence"/>
</dbReference>
<dbReference type="InterPro" id="IPR023213">
    <property type="entry name" value="CAT-like_dom_sf"/>
</dbReference>
<dbReference type="AlphaFoldDB" id="A0A7X0SDV7"/>
<feature type="domain" description="Condensation" evidence="1">
    <location>
        <begin position="2"/>
        <end position="306"/>
    </location>
</feature>
<evidence type="ECO:0000313" key="3">
    <source>
        <dbReference type="Proteomes" id="UP000585258"/>
    </source>
</evidence>
<dbReference type="InterPro" id="IPR001242">
    <property type="entry name" value="Condensation_dom"/>
</dbReference>
<sequence length="386" mass="45530">MVLTELQKKLAIHTLLKPSSKQYIINSYTEFPIDVDITRLKNSIVKGINLHPLLLSQIALFNGNFDFYRMSDFSVDEIKFSEAGDINEEILKRKEIFNTVFSFDKNQRLIRVELLKAKIEKECRVYLLLSFHHIVFDSYSGINLLQNVFDIYTRDQNLAKKCEKLHSEYIKYDDNTLKILNSGAKSYYEKFRGFTSENLKLETNGQIYRNKFYVPHEKYNNLTMRRQSAITIYNMAVSIQKHYSRNKIIVGVPVPNRNSQNRNIISCLVNVLPVYIDLELGDVKKSLESIEKQLFANFRYQNFDFLTNYSTVFPNGNFDFIFTYYPSDYRLENNEFYIDCREVFFQEPQAKFHTMMRSDLQIITTSEIGESIINTFEIEMMKGMII</sequence>
<dbReference type="EMBL" id="JACKWY010000008">
    <property type="protein sequence ID" value="MBB6715794.1"/>
    <property type="molecule type" value="Genomic_DNA"/>
</dbReference>
<dbReference type="SUPFAM" id="SSF52777">
    <property type="entry name" value="CoA-dependent acyltransferases"/>
    <property type="match status" value="2"/>
</dbReference>
<dbReference type="Pfam" id="PF00668">
    <property type="entry name" value="Condensation"/>
    <property type="match status" value="1"/>
</dbReference>
<evidence type="ECO:0000259" key="1">
    <source>
        <dbReference type="Pfam" id="PF00668"/>
    </source>
</evidence>
<dbReference type="GO" id="GO:0008610">
    <property type="term" value="P:lipid biosynthetic process"/>
    <property type="evidence" value="ECO:0007669"/>
    <property type="project" value="UniProtKB-ARBA"/>
</dbReference>
<dbReference type="GO" id="GO:0003824">
    <property type="term" value="F:catalytic activity"/>
    <property type="evidence" value="ECO:0007669"/>
    <property type="project" value="InterPro"/>
</dbReference>
<proteinExistence type="predicted"/>
<dbReference type="PANTHER" id="PTHR45398:SF1">
    <property type="entry name" value="ENZYME, PUTATIVE (JCVI)-RELATED"/>
    <property type="match status" value="1"/>
</dbReference>
<comment type="caution">
    <text evidence="2">The sequence shown here is derived from an EMBL/GenBank/DDBJ whole genome shotgun (WGS) entry which is preliminary data.</text>
</comment>
<name>A0A7X0SDV7_9CLOT</name>
<dbReference type="RefSeq" id="WP_185164981.1">
    <property type="nucleotide sequence ID" value="NZ_JACKWY010000008.1"/>
</dbReference>
<gene>
    <name evidence="2" type="ORF">H7E68_13875</name>
</gene>
<accession>A0A7X0SDV7</accession>
<dbReference type="Gene3D" id="3.30.559.10">
    <property type="entry name" value="Chloramphenicol acetyltransferase-like domain"/>
    <property type="match status" value="1"/>
</dbReference>
<reference evidence="2 3" key="1">
    <citation type="submission" date="2020-08" db="EMBL/GenBank/DDBJ databases">
        <title>Clostridia isolated from Swiss meat.</title>
        <authorList>
            <person name="Wambui J."/>
            <person name="Stevens M.J.A."/>
            <person name="Stephan R."/>
        </authorList>
    </citation>
    <scope>NUCLEOTIDE SEQUENCE [LARGE SCALE GENOMIC DNA]</scope>
    <source>
        <strain evidence="2 3">CM001</strain>
    </source>
</reference>
<protein>
    <recommendedName>
        <fullName evidence="1">Condensation domain-containing protein</fullName>
    </recommendedName>
</protein>
<dbReference type="Gene3D" id="3.30.559.30">
    <property type="entry name" value="Nonribosomal peptide synthetase, condensation domain"/>
    <property type="match status" value="1"/>
</dbReference>
<organism evidence="2 3">
    <name type="scientific">Clostridium gasigenes</name>
    <dbReference type="NCBI Taxonomy" id="94869"/>
    <lineage>
        <taxon>Bacteria</taxon>
        <taxon>Bacillati</taxon>
        <taxon>Bacillota</taxon>
        <taxon>Clostridia</taxon>
        <taxon>Eubacteriales</taxon>
        <taxon>Clostridiaceae</taxon>
        <taxon>Clostridium</taxon>
    </lineage>
</organism>